<proteinExistence type="inferred from homology"/>
<evidence type="ECO:0000256" key="7">
    <source>
        <dbReference type="ARBA" id="ARBA00022842"/>
    </source>
</evidence>
<comment type="cofactor">
    <cofactor evidence="1">
        <name>Mg(2+)</name>
        <dbReference type="ChEBI" id="CHEBI:18420"/>
    </cofactor>
</comment>
<feature type="domain" description="Nucleotidyl transferase" evidence="9">
    <location>
        <begin position="9"/>
        <end position="257"/>
    </location>
</feature>
<evidence type="ECO:0000313" key="10">
    <source>
        <dbReference type="EMBL" id="MBC5994277.1"/>
    </source>
</evidence>
<dbReference type="InterPro" id="IPR029044">
    <property type="entry name" value="Nucleotide-diphossugar_trans"/>
</dbReference>
<evidence type="ECO:0000256" key="6">
    <source>
        <dbReference type="ARBA" id="ARBA00022723"/>
    </source>
</evidence>
<dbReference type="Gene3D" id="3.90.550.10">
    <property type="entry name" value="Spore Coat Polysaccharide Biosynthesis Protein SpsA, Chain A"/>
    <property type="match status" value="1"/>
</dbReference>
<comment type="similarity">
    <text evidence="2">Belongs to the glucose-1-phosphate thymidylyltransferase family.</text>
</comment>
<accession>A0A923NBB6</accession>
<evidence type="ECO:0000256" key="2">
    <source>
        <dbReference type="ARBA" id="ARBA00010480"/>
    </source>
</evidence>
<gene>
    <name evidence="10" type="ORF">H8S84_15625</name>
</gene>
<keyword evidence="11" id="KW-1185">Reference proteome</keyword>
<dbReference type="GO" id="GO:0046872">
    <property type="term" value="F:metal ion binding"/>
    <property type="evidence" value="ECO:0007669"/>
    <property type="project" value="UniProtKB-KW"/>
</dbReference>
<dbReference type="PANTHER" id="PTHR43532">
    <property type="entry name" value="GLUCOSE-1-PHOSPHATE THYMIDYLYLTRANSFERASE"/>
    <property type="match status" value="1"/>
</dbReference>
<keyword evidence="6" id="KW-0479">Metal-binding</keyword>
<evidence type="ECO:0000256" key="1">
    <source>
        <dbReference type="ARBA" id="ARBA00001946"/>
    </source>
</evidence>
<dbReference type="EMBL" id="JACRVF010000005">
    <property type="protein sequence ID" value="MBC5994277.1"/>
    <property type="molecule type" value="Genomic_DNA"/>
</dbReference>
<evidence type="ECO:0000259" key="9">
    <source>
        <dbReference type="Pfam" id="PF00483"/>
    </source>
</evidence>
<keyword evidence="5" id="KW-0548">Nucleotidyltransferase</keyword>
<name>A0A923NBB6_9BACT</name>
<comment type="caution">
    <text evidence="10">The sequence shown here is derived from an EMBL/GenBank/DDBJ whole genome shotgun (WGS) entry which is preliminary data.</text>
</comment>
<keyword evidence="7" id="KW-0460">Magnesium</keyword>
<dbReference type="GO" id="GO:0008879">
    <property type="term" value="F:glucose-1-phosphate thymidylyltransferase activity"/>
    <property type="evidence" value="ECO:0007669"/>
    <property type="project" value="UniProtKB-EC"/>
</dbReference>
<dbReference type="RefSeq" id="WP_187068312.1">
    <property type="nucleotide sequence ID" value="NZ_JACRVF010000005.1"/>
</dbReference>
<evidence type="ECO:0000256" key="4">
    <source>
        <dbReference type="ARBA" id="ARBA00022679"/>
    </source>
</evidence>
<dbReference type="InterPro" id="IPR005907">
    <property type="entry name" value="G1P_thy_trans_s"/>
</dbReference>
<dbReference type="AlphaFoldDB" id="A0A923NBB6"/>
<evidence type="ECO:0000313" key="11">
    <source>
        <dbReference type="Proteomes" id="UP000603640"/>
    </source>
</evidence>
<dbReference type="SUPFAM" id="SSF53448">
    <property type="entry name" value="Nucleotide-diphospho-sugar transferases"/>
    <property type="match status" value="1"/>
</dbReference>
<dbReference type="Proteomes" id="UP000603640">
    <property type="component" value="Unassembled WGS sequence"/>
</dbReference>
<evidence type="ECO:0000256" key="3">
    <source>
        <dbReference type="ARBA" id="ARBA00012461"/>
    </source>
</evidence>
<evidence type="ECO:0000256" key="8">
    <source>
        <dbReference type="ARBA" id="ARBA00049336"/>
    </source>
</evidence>
<evidence type="ECO:0000256" key="5">
    <source>
        <dbReference type="ARBA" id="ARBA00022695"/>
    </source>
</evidence>
<dbReference type="Pfam" id="PF00483">
    <property type="entry name" value="NTP_transferase"/>
    <property type="match status" value="1"/>
</dbReference>
<keyword evidence="4" id="KW-0808">Transferase</keyword>
<dbReference type="PANTHER" id="PTHR43532:SF1">
    <property type="entry name" value="GLUCOSE-1-PHOSPHATE THYMIDYLYLTRANSFERASE 1"/>
    <property type="match status" value="1"/>
</dbReference>
<dbReference type="InterPro" id="IPR005835">
    <property type="entry name" value="NTP_transferase_dom"/>
</dbReference>
<comment type="catalytic activity">
    <reaction evidence="8">
        <text>dTTP + alpha-D-glucose 1-phosphate + H(+) = dTDP-alpha-D-glucose + diphosphate</text>
        <dbReference type="Rhea" id="RHEA:15225"/>
        <dbReference type="ChEBI" id="CHEBI:15378"/>
        <dbReference type="ChEBI" id="CHEBI:33019"/>
        <dbReference type="ChEBI" id="CHEBI:37568"/>
        <dbReference type="ChEBI" id="CHEBI:57477"/>
        <dbReference type="ChEBI" id="CHEBI:58601"/>
        <dbReference type="EC" id="2.7.7.24"/>
    </reaction>
</comment>
<organism evidence="10 11">
    <name type="scientific">Pontibacter cellulosilyticus</name>
    <dbReference type="NCBI Taxonomy" id="1720253"/>
    <lineage>
        <taxon>Bacteria</taxon>
        <taxon>Pseudomonadati</taxon>
        <taxon>Bacteroidota</taxon>
        <taxon>Cytophagia</taxon>
        <taxon>Cytophagales</taxon>
        <taxon>Hymenobacteraceae</taxon>
        <taxon>Pontibacter</taxon>
    </lineage>
</organism>
<protein>
    <recommendedName>
        <fullName evidence="3">glucose-1-phosphate thymidylyltransferase</fullName>
        <ecNumber evidence="3">2.7.7.24</ecNumber>
    </recommendedName>
</protein>
<reference evidence="10" key="1">
    <citation type="submission" date="2020-08" db="EMBL/GenBank/DDBJ databases">
        <title>Pontibacter sp. SD6 16S ribosomal RNA gene Genome sequencing and assembly.</title>
        <authorList>
            <person name="Kang M."/>
        </authorList>
    </citation>
    <scope>NUCLEOTIDE SEQUENCE</scope>
    <source>
        <strain evidence="10">SD6</strain>
    </source>
</reference>
<dbReference type="EC" id="2.7.7.24" evidence="3"/>
<sequence length="258" mass="27986">MDTPLPIVGLIPAAGLATRLQPLPFSKELYPIGFGSEGEIIGHPKVAAAYLVEQMAAGGAEQLYFILRSGKWDIPAYFGDGSSYSLNIAYMLMGLPFGAPYSADQAYTFVKDKLVLFGFPDILLAEPGAFAHLVAKQAETEADVVLGVFEVDNPDKWDVVELHSDGSIANVYPKPHQSKSIYAWAFACWSPSFTAFMHAYLQQIQESISTSGKELSIGAVLQAAIKNGLRVQGVQFSKDSCLDIGTPEDLRKAIIKYT</sequence>